<dbReference type="AlphaFoldDB" id="A0A9W9T6X3"/>
<keyword evidence="3" id="KW-0813">Transport</keyword>
<feature type="domain" description="Major facilitator superfamily (MFS) profile" evidence="9">
    <location>
        <begin position="20"/>
        <end position="486"/>
    </location>
</feature>
<comment type="caution">
    <text evidence="10">The sequence shown here is derived from an EMBL/GenBank/DDBJ whole genome shotgun (WGS) entry which is preliminary data.</text>
</comment>
<dbReference type="Gene3D" id="1.20.1250.20">
    <property type="entry name" value="MFS general substrate transporter like domains"/>
    <property type="match status" value="1"/>
</dbReference>
<dbReference type="Pfam" id="PF07690">
    <property type="entry name" value="MFS_1"/>
    <property type="match status" value="1"/>
</dbReference>
<dbReference type="RefSeq" id="XP_058309973.1">
    <property type="nucleotide sequence ID" value="XM_058450511.1"/>
</dbReference>
<proteinExistence type="inferred from homology"/>
<dbReference type="InterPro" id="IPR001958">
    <property type="entry name" value="Tet-R_TetA/multi-R_MdtG-like"/>
</dbReference>
<keyword evidence="6 8" id="KW-0472">Membrane</keyword>
<evidence type="ECO:0000313" key="10">
    <source>
        <dbReference type="EMBL" id="KAJ5211803.1"/>
    </source>
</evidence>
<feature type="transmembrane region" description="Helical" evidence="8">
    <location>
        <begin position="315"/>
        <end position="337"/>
    </location>
</feature>
<evidence type="ECO:0000256" key="4">
    <source>
        <dbReference type="ARBA" id="ARBA00022692"/>
    </source>
</evidence>
<feature type="transmembrane region" description="Helical" evidence="8">
    <location>
        <begin position="62"/>
        <end position="80"/>
    </location>
</feature>
<feature type="transmembrane region" description="Helical" evidence="8">
    <location>
        <begin position="92"/>
        <end position="115"/>
    </location>
</feature>
<evidence type="ECO:0000256" key="3">
    <source>
        <dbReference type="ARBA" id="ARBA00022448"/>
    </source>
</evidence>
<dbReference type="InterPro" id="IPR050930">
    <property type="entry name" value="MFS_Vesicular_Transporter"/>
</dbReference>
<organism evidence="10 11">
    <name type="scientific">Penicillium cinerascens</name>
    <dbReference type="NCBI Taxonomy" id="70096"/>
    <lineage>
        <taxon>Eukaryota</taxon>
        <taxon>Fungi</taxon>
        <taxon>Dikarya</taxon>
        <taxon>Ascomycota</taxon>
        <taxon>Pezizomycotina</taxon>
        <taxon>Eurotiomycetes</taxon>
        <taxon>Eurotiomycetidae</taxon>
        <taxon>Eurotiales</taxon>
        <taxon>Aspergillaceae</taxon>
        <taxon>Penicillium</taxon>
    </lineage>
</organism>
<feature type="transmembrane region" description="Helical" evidence="8">
    <location>
        <begin position="179"/>
        <end position="199"/>
    </location>
</feature>
<dbReference type="GeneID" id="83177812"/>
<dbReference type="Proteomes" id="UP001150904">
    <property type="component" value="Unassembled WGS sequence"/>
</dbReference>
<dbReference type="PROSITE" id="PS50850">
    <property type="entry name" value="MFS"/>
    <property type="match status" value="1"/>
</dbReference>
<keyword evidence="5 8" id="KW-1133">Transmembrane helix</keyword>
<comment type="subcellular location">
    <subcellularLocation>
        <location evidence="1">Membrane</location>
        <topology evidence="1">Multi-pass membrane protein</topology>
    </subcellularLocation>
</comment>
<dbReference type="PANTHER" id="PTHR23506">
    <property type="entry name" value="GH10249P"/>
    <property type="match status" value="1"/>
</dbReference>
<dbReference type="OrthoDB" id="5086884at2759"/>
<feature type="transmembrane region" description="Helical" evidence="8">
    <location>
        <begin position="121"/>
        <end position="139"/>
    </location>
</feature>
<evidence type="ECO:0000256" key="8">
    <source>
        <dbReference type="SAM" id="Phobius"/>
    </source>
</evidence>
<feature type="transmembrane region" description="Helical" evidence="8">
    <location>
        <begin position="388"/>
        <end position="413"/>
    </location>
</feature>
<comment type="similarity">
    <text evidence="2">Belongs to the major facilitator superfamily. Vesicular transporter family.</text>
</comment>
<feature type="transmembrane region" description="Helical" evidence="8">
    <location>
        <begin position="462"/>
        <end position="484"/>
    </location>
</feature>
<evidence type="ECO:0000313" key="11">
    <source>
        <dbReference type="Proteomes" id="UP001150904"/>
    </source>
</evidence>
<sequence length="486" mass="52238">MRNTNPILYGHRWRSSKAFLITVGVVSLFSEKFLYGFIVPILKYMLEDRLGLVSTRTQKLTTGLLATHGLCSLVGAPVIAHFADKITDRKYLLLSSLVGCALGTLLVATTPSLWALFLGRVIQGFSGSATWISSFAMIMDSMKPERMGQTLALAMSFVNGGVLAGPAVSGALYQVAGYWPAWSVPFTLLGLDFFARMVMIDRRRGLTQPASSPKLTATPKVQGQGQGIGLLSPQINDHENAKYSPGQPCGERLESADGQKAPDTSPDQAKISSLRLYRVLLVVPRVLVGLVLTLGQSIIFAAFDTTLPLYLHETFHWGTLPVGMVFLGIQGPSIILGPLIGGLRDRLGLRYPTTIGWTLVVPALWLVATPGQHVFPWIPADSHGEAVTITSIVVAGFGFLLVRGAGAFQLIAVTKEIENRTPNLFGPHGANSRISAMMEVSSNAGMVIGPLISGGLSEAIGYYYMNCVMSSIAFIIAILSLIYLQG</sequence>
<evidence type="ECO:0000259" key="9">
    <source>
        <dbReference type="PROSITE" id="PS50850"/>
    </source>
</evidence>
<feature type="transmembrane region" description="Helical" evidence="8">
    <location>
        <begin position="20"/>
        <end position="42"/>
    </location>
</feature>
<evidence type="ECO:0000256" key="7">
    <source>
        <dbReference type="SAM" id="MobiDB-lite"/>
    </source>
</evidence>
<protein>
    <recommendedName>
        <fullName evidence="9">Major facilitator superfamily (MFS) profile domain-containing protein</fullName>
    </recommendedName>
</protein>
<dbReference type="SUPFAM" id="SSF103473">
    <property type="entry name" value="MFS general substrate transporter"/>
    <property type="match status" value="1"/>
</dbReference>
<reference evidence="10" key="2">
    <citation type="journal article" date="2023" name="IMA Fungus">
        <title>Comparative genomic study of the Penicillium genus elucidates a diverse pangenome and 15 lateral gene transfer events.</title>
        <authorList>
            <person name="Petersen C."/>
            <person name="Sorensen T."/>
            <person name="Nielsen M.R."/>
            <person name="Sondergaard T.E."/>
            <person name="Sorensen J.L."/>
            <person name="Fitzpatrick D.A."/>
            <person name="Frisvad J.C."/>
            <person name="Nielsen K.L."/>
        </authorList>
    </citation>
    <scope>NUCLEOTIDE SEQUENCE</scope>
    <source>
        <strain evidence="10">IBT 15544</strain>
    </source>
</reference>
<feature type="transmembrane region" description="Helical" evidence="8">
    <location>
        <begin position="151"/>
        <end position="173"/>
    </location>
</feature>
<feature type="transmembrane region" description="Helical" evidence="8">
    <location>
        <begin position="349"/>
        <end position="368"/>
    </location>
</feature>
<evidence type="ECO:0000256" key="1">
    <source>
        <dbReference type="ARBA" id="ARBA00004141"/>
    </source>
</evidence>
<accession>A0A9W9T6X3</accession>
<reference evidence="10" key="1">
    <citation type="submission" date="2022-12" db="EMBL/GenBank/DDBJ databases">
        <authorList>
            <person name="Petersen C."/>
        </authorList>
    </citation>
    <scope>NUCLEOTIDE SEQUENCE</scope>
    <source>
        <strain evidence="10">IBT 15544</strain>
    </source>
</reference>
<dbReference type="InterPro" id="IPR020846">
    <property type="entry name" value="MFS_dom"/>
</dbReference>
<dbReference type="InterPro" id="IPR036259">
    <property type="entry name" value="MFS_trans_sf"/>
</dbReference>
<feature type="transmembrane region" description="Helical" evidence="8">
    <location>
        <begin position="279"/>
        <end position="303"/>
    </location>
</feature>
<evidence type="ECO:0000256" key="6">
    <source>
        <dbReference type="ARBA" id="ARBA00023136"/>
    </source>
</evidence>
<dbReference type="GO" id="GO:0022857">
    <property type="term" value="F:transmembrane transporter activity"/>
    <property type="evidence" value="ECO:0007669"/>
    <property type="project" value="InterPro"/>
</dbReference>
<keyword evidence="4 8" id="KW-0812">Transmembrane</keyword>
<dbReference type="PANTHER" id="PTHR23506:SF35">
    <property type="entry name" value="MAJOR FACILITATOR SUPERFAMILY (MFS) PROFILE DOMAIN-CONTAINING PROTEIN-RELATED"/>
    <property type="match status" value="1"/>
</dbReference>
<dbReference type="EMBL" id="JAPQKR010000008">
    <property type="protein sequence ID" value="KAJ5211803.1"/>
    <property type="molecule type" value="Genomic_DNA"/>
</dbReference>
<gene>
    <name evidence="10" type="ORF">N7498_003449</name>
</gene>
<evidence type="ECO:0000256" key="5">
    <source>
        <dbReference type="ARBA" id="ARBA00022989"/>
    </source>
</evidence>
<feature type="region of interest" description="Disordered" evidence="7">
    <location>
        <begin position="241"/>
        <end position="267"/>
    </location>
</feature>
<dbReference type="InterPro" id="IPR011701">
    <property type="entry name" value="MFS"/>
</dbReference>
<dbReference type="GO" id="GO:0016020">
    <property type="term" value="C:membrane"/>
    <property type="evidence" value="ECO:0007669"/>
    <property type="project" value="UniProtKB-SubCell"/>
</dbReference>
<dbReference type="PRINTS" id="PR01035">
    <property type="entry name" value="TCRTETA"/>
</dbReference>
<evidence type="ECO:0000256" key="2">
    <source>
        <dbReference type="ARBA" id="ARBA00006829"/>
    </source>
</evidence>
<name>A0A9W9T6X3_9EURO</name>
<keyword evidence="11" id="KW-1185">Reference proteome</keyword>